<dbReference type="EMBL" id="CP036455">
    <property type="protein sequence ID" value="QBI52246.1"/>
    <property type="molecule type" value="Genomic_DNA"/>
</dbReference>
<feature type="domain" description="NADP-dependent oxidoreductase" evidence="2">
    <location>
        <begin position="25"/>
        <end position="298"/>
    </location>
</feature>
<dbReference type="PRINTS" id="PR00069">
    <property type="entry name" value="ALDKETRDTASE"/>
</dbReference>
<evidence type="ECO:0000256" key="1">
    <source>
        <dbReference type="ARBA" id="ARBA00023002"/>
    </source>
</evidence>
<dbReference type="GO" id="GO:0016491">
    <property type="term" value="F:oxidoreductase activity"/>
    <property type="evidence" value="ECO:0007669"/>
    <property type="project" value="UniProtKB-KW"/>
</dbReference>
<evidence type="ECO:0000313" key="3">
    <source>
        <dbReference type="EMBL" id="QBI52246.1"/>
    </source>
</evidence>
<reference evidence="3 4" key="1">
    <citation type="submission" date="2019-02" db="EMBL/GenBank/DDBJ databases">
        <authorList>
            <person name="Khodamoradi S."/>
            <person name="Hahnke R.L."/>
            <person name="Kaempfer P."/>
            <person name="Schumann P."/>
            <person name="Rohde M."/>
            <person name="Steinert M."/>
            <person name="Luzhetskyy A."/>
            <person name="Wink J."/>
            <person name="Ruckert C."/>
        </authorList>
    </citation>
    <scope>NUCLEOTIDE SEQUENCE [LARGE SCALE GENOMIC DNA]</scope>
    <source>
        <strain evidence="3 4">M2</strain>
    </source>
</reference>
<dbReference type="PANTHER" id="PTHR43625">
    <property type="entry name" value="AFLATOXIN B1 ALDEHYDE REDUCTASE"/>
    <property type="match status" value="1"/>
</dbReference>
<dbReference type="Pfam" id="PF00248">
    <property type="entry name" value="Aldo_ket_red"/>
    <property type="match status" value="1"/>
</dbReference>
<dbReference type="EC" id="1.-.-.-" evidence="3"/>
<dbReference type="CDD" id="cd19088">
    <property type="entry name" value="AKR_AKR13B1"/>
    <property type="match status" value="1"/>
</dbReference>
<dbReference type="SUPFAM" id="SSF51430">
    <property type="entry name" value="NAD(P)-linked oxidoreductase"/>
    <property type="match status" value="1"/>
</dbReference>
<dbReference type="Gene3D" id="3.20.20.100">
    <property type="entry name" value="NADP-dependent oxidoreductase domain"/>
    <property type="match status" value="1"/>
</dbReference>
<dbReference type="AlphaFoldDB" id="A0A4P6PVJ7"/>
<keyword evidence="4" id="KW-1185">Reference proteome</keyword>
<dbReference type="Proteomes" id="UP000292235">
    <property type="component" value="Chromosome"/>
</dbReference>
<dbReference type="InterPro" id="IPR050791">
    <property type="entry name" value="Aldo-Keto_reductase"/>
</dbReference>
<evidence type="ECO:0000259" key="2">
    <source>
        <dbReference type="Pfam" id="PF00248"/>
    </source>
</evidence>
<dbReference type="KEGG" id="strr:EKD16_02150"/>
<name>A0A4P6PVJ7_9ACTN</name>
<dbReference type="PANTHER" id="PTHR43625:SF40">
    <property type="entry name" value="ALDO-KETO REDUCTASE YAKC [NADP(+)]"/>
    <property type="match status" value="1"/>
</dbReference>
<organism evidence="3 4">
    <name type="scientific">Streptomonospora litoralis</name>
    <dbReference type="NCBI Taxonomy" id="2498135"/>
    <lineage>
        <taxon>Bacteria</taxon>
        <taxon>Bacillati</taxon>
        <taxon>Actinomycetota</taxon>
        <taxon>Actinomycetes</taxon>
        <taxon>Streptosporangiales</taxon>
        <taxon>Nocardiopsidaceae</taxon>
        <taxon>Streptomonospora</taxon>
    </lineage>
</organism>
<dbReference type="InterPro" id="IPR020471">
    <property type="entry name" value="AKR"/>
</dbReference>
<dbReference type="InterPro" id="IPR023210">
    <property type="entry name" value="NADP_OxRdtase_dom"/>
</dbReference>
<gene>
    <name evidence="3" type="primary">ydbC</name>
    <name evidence="3" type="ORF">EKD16_02150</name>
</gene>
<protein>
    <submittedName>
        <fullName evidence="3">Oxidoreductase YdbC</fullName>
        <ecNumber evidence="3">1.-.-.-</ecNumber>
    </submittedName>
</protein>
<accession>A0A4P6PVJ7</accession>
<sequence length="313" mass="32645">MTDTNNSYQQVPGGTGTLGERRVGRIGYGAMQLWERDRDAAGRVLSRAVELGVDHIDTASFYGDSAAVNRAIHAALAPYPDDLALVSKVGARHEAGKEIPLAPAQHPDQLRAQVELDLRSLGTDHLTAVNLRRMDIGPGIVAEGDDAAPLDDQLAELIALRDEGKIGAIGLSNIGADQLQAALPAGIVCVQNAYSLLDRTDEALLETCREHGIAWVPYFPLGSAFESIPSVTDHFAVREVAEQAGATPAQVGLAWLLAHADNTLLIPGTGSVGHLEENVAAGEVRLSAEAMAALDAAADTAAAAAGRAGMTEG</sequence>
<keyword evidence="1 3" id="KW-0560">Oxidoreductase</keyword>
<proteinExistence type="predicted"/>
<dbReference type="GO" id="GO:0005737">
    <property type="term" value="C:cytoplasm"/>
    <property type="evidence" value="ECO:0007669"/>
    <property type="project" value="TreeGrafter"/>
</dbReference>
<evidence type="ECO:0000313" key="4">
    <source>
        <dbReference type="Proteomes" id="UP000292235"/>
    </source>
</evidence>
<dbReference type="RefSeq" id="WP_242677197.1">
    <property type="nucleotide sequence ID" value="NZ_CP036455.1"/>
</dbReference>
<dbReference type="InterPro" id="IPR036812">
    <property type="entry name" value="NAD(P)_OxRdtase_dom_sf"/>
</dbReference>